<evidence type="ECO:0000313" key="3">
    <source>
        <dbReference type="Proteomes" id="UP000578352"/>
    </source>
</evidence>
<dbReference type="RefSeq" id="WP_179608030.1">
    <property type="nucleotide sequence ID" value="NZ_BAABEH010000001.1"/>
</dbReference>
<dbReference type="PANTHER" id="PTHR30383">
    <property type="entry name" value="THIOESTERASE 1/PROTEASE 1/LYSOPHOSPHOLIPASE L1"/>
    <property type="match status" value="1"/>
</dbReference>
<dbReference type="AlphaFoldDB" id="A0A853CXT8"/>
<name>A0A853CXT8_9MICO</name>
<comment type="caution">
    <text evidence="2">The sequence shown here is derived from an EMBL/GenBank/DDBJ whole genome shotgun (WGS) entry which is preliminary data.</text>
</comment>
<dbReference type="EMBL" id="JACCFL010000001">
    <property type="protein sequence ID" value="NYJ25348.1"/>
    <property type="molecule type" value="Genomic_DNA"/>
</dbReference>
<dbReference type="GO" id="GO:0004622">
    <property type="term" value="F:phosphatidylcholine lysophospholipase activity"/>
    <property type="evidence" value="ECO:0007669"/>
    <property type="project" value="TreeGrafter"/>
</dbReference>
<evidence type="ECO:0000313" key="2">
    <source>
        <dbReference type="EMBL" id="NYJ25348.1"/>
    </source>
</evidence>
<dbReference type="InterPro" id="IPR013830">
    <property type="entry name" value="SGNH_hydro"/>
</dbReference>
<feature type="domain" description="SGNH hydrolase-type esterase" evidence="1">
    <location>
        <begin position="9"/>
        <end position="194"/>
    </location>
</feature>
<evidence type="ECO:0000259" key="1">
    <source>
        <dbReference type="Pfam" id="PF13472"/>
    </source>
</evidence>
<gene>
    <name evidence="2" type="ORF">HNR13_003635</name>
</gene>
<accession>A0A853CXT8</accession>
<dbReference type="CDD" id="cd01834">
    <property type="entry name" value="SGNH_hydrolase_like_2"/>
    <property type="match status" value="1"/>
</dbReference>
<dbReference type="SUPFAM" id="SSF52266">
    <property type="entry name" value="SGNH hydrolase"/>
    <property type="match status" value="1"/>
</dbReference>
<dbReference type="PANTHER" id="PTHR30383:SF5">
    <property type="entry name" value="SGNH HYDROLASE-TYPE ESTERASE DOMAIN-CONTAINING PROTEIN"/>
    <property type="match status" value="1"/>
</dbReference>
<sequence length="211" mass="22569">MPHPARFVFVGDSITDCGRDRSDPASLGEGYVRHIADALAGHAGGAGDAEVRNLGVSGDRAVDLEARWAAEVLPAQADVLTLYVGVNDMWRRFDSDDPTSAADFEATLRRLLDALPSPRPRLLLIEPFFLPVTTDQESWLDDLDGKRAAVTRVAADYGAALVRLHDPMTSTARDQGIPAIAPDGVHPTPAGHRIIADAWHEAAAPLGGLPR</sequence>
<dbReference type="Proteomes" id="UP000578352">
    <property type="component" value="Unassembled WGS sequence"/>
</dbReference>
<proteinExistence type="predicted"/>
<reference evidence="2 3" key="1">
    <citation type="submission" date="2020-07" db="EMBL/GenBank/DDBJ databases">
        <title>Sequencing the genomes of 1000 actinobacteria strains.</title>
        <authorList>
            <person name="Klenk H.-P."/>
        </authorList>
    </citation>
    <scope>NUCLEOTIDE SEQUENCE [LARGE SCALE GENOMIC DNA]</scope>
    <source>
        <strain evidence="2 3">DSM 15165</strain>
    </source>
</reference>
<dbReference type="Gene3D" id="3.40.50.1110">
    <property type="entry name" value="SGNH hydrolase"/>
    <property type="match status" value="1"/>
</dbReference>
<dbReference type="InterPro" id="IPR051532">
    <property type="entry name" value="Ester_Hydrolysis_Enzymes"/>
</dbReference>
<dbReference type="InterPro" id="IPR036514">
    <property type="entry name" value="SGNH_hydro_sf"/>
</dbReference>
<organism evidence="2 3">
    <name type="scientific">Leifsonia shinshuensis</name>
    <dbReference type="NCBI Taxonomy" id="150026"/>
    <lineage>
        <taxon>Bacteria</taxon>
        <taxon>Bacillati</taxon>
        <taxon>Actinomycetota</taxon>
        <taxon>Actinomycetes</taxon>
        <taxon>Micrococcales</taxon>
        <taxon>Microbacteriaceae</taxon>
        <taxon>Leifsonia</taxon>
    </lineage>
</organism>
<protein>
    <submittedName>
        <fullName evidence="2">Lysophospholipase L1-like esterase</fullName>
    </submittedName>
</protein>
<dbReference type="Pfam" id="PF13472">
    <property type="entry name" value="Lipase_GDSL_2"/>
    <property type="match status" value="1"/>
</dbReference>